<dbReference type="InterPro" id="IPR035892">
    <property type="entry name" value="C2_domain_sf"/>
</dbReference>
<feature type="region of interest" description="Disordered" evidence="1">
    <location>
        <begin position="254"/>
        <end position="280"/>
    </location>
</feature>
<feature type="compositionally biased region" description="Low complexity" evidence="1">
    <location>
        <begin position="1"/>
        <end position="16"/>
    </location>
</feature>
<dbReference type="Gene3D" id="1.10.357.50">
    <property type="match status" value="1"/>
</dbReference>
<proteinExistence type="predicted"/>
<evidence type="ECO:0000259" key="4">
    <source>
        <dbReference type="PROSITE" id="PS51259"/>
    </source>
</evidence>
<reference evidence="5 6" key="1">
    <citation type="submission" date="2016-11" db="EMBL/GenBank/DDBJ databases">
        <authorList>
            <person name="Jaros S."/>
            <person name="Januszkiewicz K."/>
            <person name="Wedrychowicz H."/>
        </authorList>
    </citation>
    <scope>NUCLEOTIDE SEQUENCE [LARGE SCALE GENOMIC DNA]</scope>
</reference>
<feature type="compositionally biased region" description="Polar residues" evidence="1">
    <location>
        <begin position="1443"/>
        <end position="1453"/>
    </location>
</feature>
<dbReference type="Pfam" id="PF00168">
    <property type="entry name" value="C2"/>
    <property type="match status" value="1"/>
</dbReference>
<evidence type="ECO:0000259" key="2">
    <source>
        <dbReference type="PROSITE" id="PS50004"/>
    </source>
</evidence>
<organism evidence="5 6">
    <name type="scientific">Microbotryum silenes-dioicae</name>
    <dbReference type="NCBI Taxonomy" id="796604"/>
    <lineage>
        <taxon>Eukaryota</taxon>
        <taxon>Fungi</taxon>
        <taxon>Dikarya</taxon>
        <taxon>Basidiomycota</taxon>
        <taxon>Pucciniomycotina</taxon>
        <taxon>Microbotryomycetes</taxon>
        <taxon>Microbotryales</taxon>
        <taxon>Microbotryaceae</taxon>
        <taxon>Microbotryum</taxon>
    </lineage>
</organism>
<feature type="compositionally biased region" description="Polar residues" evidence="1">
    <location>
        <begin position="254"/>
        <end position="273"/>
    </location>
</feature>
<evidence type="ECO:0000313" key="6">
    <source>
        <dbReference type="Proteomes" id="UP000249464"/>
    </source>
</evidence>
<dbReference type="PROSITE" id="PS50004">
    <property type="entry name" value="C2"/>
    <property type="match status" value="1"/>
</dbReference>
<dbReference type="Gene3D" id="1.20.58.1100">
    <property type="match status" value="1"/>
</dbReference>
<feature type="compositionally biased region" description="Low complexity" evidence="1">
    <location>
        <begin position="406"/>
        <end position="420"/>
    </location>
</feature>
<dbReference type="EMBL" id="FQNC01000011">
    <property type="protein sequence ID" value="SGY12085.1"/>
    <property type="molecule type" value="Genomic_DNA"/>
</dbReference>
<dbReference type="PROSITE" id="PS51258">
    <property type="entry name" value="MHD1"/>
    <property type="match status" value="1"/>
</dbReference>
<sequence>MPPGTGRSSRSTASSSHVPREDNDVYQYALRFAVLHSVLRAGLESDADDANEAGAAGAASGLGSASATTSTSTITASNLTAKQRANNLKLSTTSSSAMGSSLRPADGWTNALLSVGDVFRDSSGGSGSGKSVKFPKEFVKVLDGKLVKIFQGSDPKHDDKLFRATVGAFYGTYKDKSFQTKLLQNRGIEEIILTFVTIASGYLRKRLEGDDWKEHLNQHVAEFVMVLRDGLKLCRGVPSELLLRLDSYCSKMQTPASAGGPNSASTASTNKDLSSSASTGSAQASTSKLTLDTHLTPPIPGSANVQDMPMVLAIGKLFGKSIADLNRDYFPIRRTCTEQSAFNDLKLCINNVAKGARFPARREDFDSDESFSTWRKQESDTLQEYMLNMIKRNPNLVRSASSTVATGETGSSTPITGSPSLRRSALSVDGGFSLNSEDDSEPLVDPAFVFVPPDPKFYYRRLYEIALNHDYEAMRDLPPDQDVSLTILSPLHEELLSGCATRWRIMAPTRAGTFLSLIGQHYKFQAVPEACVAQALSDLAQVVEDWEYARWPWADRDYLFKGLSVLFDTLLSRFFEVFQGLLAISLEEVVDLIHEVHTNEVFREDIRDLDATLQELQQGMRKFIVMMYEEKQLEVIERSPPGNALHPFLTMLDWITAEAKSYDTLFPKKIVDVIDPPALFLGIAGPWFVQHLNSQRQTLLDAVTRNEGEGGANDADILDLYRAILALQRMHGAFCPKCVFFHQFLTAFSRLTLVFCSLDREPLKVEFSSWFEPYIRKWLQRTDAKTTEWVKAAIHHDTFEPEGADGHSSSIIDLSDSCRSAADFILKLNWPDSYDNARYLTALSQIIAKSIERYASALEAIFIDEMYPRGEQEQDPEAARPSAWLTKAKMVVQGDKKIQPFVFKPETCVKLNNIQAARKLLDIMYTTLDADNVSRTVESHQQTEAPQQVLQPTRYLFTVKILLGENLAPNDSAERKKLDPFLILSDPQGYRVAKTRTLYDTNDPRWDETIDISVKGDLWLRATVYNRNLVESHDNYGCAYVHLDPKEFSDFMPKDLWFQLEDTKRRRLDSRISFRISMEGEKDDIQFYFGRAFRWLKRAESDMVRIMVDKVSRLIGTVEIPPTEPVLAHIEKMSPFVRHYISRNTLKALVKTSYNFDIDLDKVRGDVVKVGGKLNAYVRDAINGPSYTIPPVEEYGHYETTASPSEKKKGRGPLTDLEIEDAIGDLFDYFNDTFGTLKTSLSQDAWNLVISRLWKVILTTIEGLIVPPLSDRPTPLKIMSEKELDIVFKWLGFLVNFFHSSGDGVPLEDLRNAKYRELVEARMYWDWTTDQLMEESVRSMQRSMLSKNDSLLSRSKSVYQQRNLGTIRARKIEKKQTSSTSGEMILRILRMHRLVRYSSGTSDFIAQQLATIASLQQESARLQQGRGGKAASGSLQRRPLNNGGKQLSSSRLGRSQGAPAVPKLPRTYGD</sequence>
<dbReference type="Proteomes" id="UP000249464">
    <property type="component" value="Unassembled WGS sequence"/>
</dbReference>
<keyword evidence="6" id="KW-1185">Reference proteome</keyword>
<dbReference type="PROSITE" id="PS51259">
    <property type="entry name" value="MHD2"/>
    <property type="match status" value="1"/>
</dbReference>
<feature type="region of interest" description="Disordered" evidence="1">
    <location>
        <begin position="1420"/>
        <end position="1470"/>
    </location>
</feature>
<protein>
    <submittedName>
        <fullName evidence="5">BQ5605_C011g06385 protein</fullName>
    </submittedName>
</protein>
<dbReference type="PANTHER" id="PTHR47263:SF1">
    <property type="entry name" value="C2 DOMAIN PROTEIN (AFU_ORTHOLOGUE AFUA_7G02350)"/>
    <property type="match status" value="1"/>
</dbReference>
<dbReference type="InterPro" id="IPR052811">
    <property type="entry name" value="Glucose_resp_signaling"/>
</dbReference>
<dbReference type="InterPro" id="IPR010439">
    <property type="entry name" value="MUN_dom"/>
</dbReference>
<feature type="domain" description="MHD1" evidence="3">
    <location>
        <begin position="718"/>
        <end position="858"/>
    </location>
</feature>
<dbReference type="InterPro" id="IPR014770">
    <property type="entry name" value="Munc13_1"/>
</dbReference>
<evidence type="ECO:0000259" key="3">
    <source>
        <dbReference type="PROSITE" id="PS51258"/>
    </source>
</evidence>
<feature type="domain" description="MHD2" evidence="4">
    <location>
        <begin position="1220"/>
        <end position="1336"/>
    </location>
</feature>
<dbReference type="SUPFAM" id="SSF49562">
    <property type="entry name" value="C2 domain (Calcium/lipid-binding domain, CaLB)"/>
    <property type="match status" value="1"/>
</dbReference>
<gene>
    <name evidence="5" type="primary">BQ5605_C011g06385</name>
    <name evidence="5" type="ORF">BQ5605_C011G06385</name>
</gene>
<feature type="region of interest" description="Disordered" evidence="1">
    <location>
        <begin position="398"/>
        <end position="422"/>
    </location>
</feature>
<name>A0A2X0M9L1_9BASI</name>
<accession>A0A2X0M9L1</accession>
<dbReference type="PANTHER" id="PTHR47263">
    <property type="entry name" value="ADENYLATE CYCLASE ACTIVATION PROTEIN GIT1"/>
    <property type="match status" value="1"/>
</dbReference>
<dbReference type="STRING" id="796604.A0A2X0M9L1"/>
<dbReference type="Gene3D" id="2.60.40.150">
    <property type="entry name" value="C2 domain"/>
    <property type="match status" value="1"/>
</dbReference>
<evidence type="ECO:0000313" key="5">
    <source>
        <dbReference type="EMBL" id="SGY12085.1"/>
    </source>
</evidence>
<dbReference type="SMART" id="SM00239">
    <property type="entry name" value="C2"/>
    <property type="match status" value="1"/>
</dbReference>
<feature type="domain" description="C2" evidence="2">
    <location>
        <begin position="935"/>
        <end position="1058"/>
    </location>
</feature>
<dbReference type="Pfam" id="PF06292">
    <property type="entry name" value="MUN"/>
    <property type="match status" value="1"/>
</dbReference>
<evidence type="ECO:0000256" key="1">
    <source>
        <dbReference type="SAM" id="MobiDB-lite"/>
    </source>
</evidence>
<feature type="region of interest" description="Disordered" evidence="1">
    <location>
        <begin position="1"/>
        <end position="20"/>
    </location>
</feature>
<dbReference type="InterPro" id="IPR000008">
    <property type="entry name" value="C2_dom"/>
</dbReference>
<dbReference type="InterPro" id="IPR014772">
    <property type="entry name" value="Munc13_dom-2"/>
</dbReference>